<dbReference type="OrthoDB" id="9793283at2"/>
<keyword evidence="9" id="KW-1185">Reference proteome</keyword>
<evidence type="ECO:0000259" key="7">
    <source>
        <dbReference type="PROSITE" id="PS50850"/>
    </source>
</evidence>
<dbReference type="Gene3D" id="1.20.1250.20">
    <property type="entry name" value="MFS general substrate transporter like domains"/>
    <property type="match status" value="2"/>
</dbReference>
<evidence type="ECO:0000256" key="2">
    <source>
        <dbReference type="ARBA" id="ARBA00022475"/>
    </source>
</evidence>
<dbReference type="SUPFAM" id="SSF103473">
    <property type="entry name" value="MFS general substrate transporter"/>
    <property type="match status" value="1"/>
</dbReference>
<evidence type="ECO:0000256" key="6">
    <source>
        <dbReference type="SAM" id="Phobius"/>
    </source>
</evidence>
<dbReference type="PANTHER" id="PTHR43124:SF3">
    <property type="entry name" value="CHLORAMPHENICOL EFFLUX PUMP RV0191"/>
    <property type="match status" value="1"/>
</dbReference>
<keyword evidence="3 6" id="KW-0812">Transmembrane</keyword>
<evidence type="ECO:0000313" key="8">
    <source>
        <dbReference type="EMBL" id="CCH75669.1"/>
    </source>
</evidence>
<dbReference type="InterPro" id="IPR001958">
    <property type="entry name" value="Tet-R_TetA/multi-R_MdtG-like"/>
</dbReference>
<proteinExistence type="predicted"/>
<accession>W6K4V4</accession>
<dbReference type="STRING" id="1193182.BN11_880002"/>
<feature type="transmembrane region" description="Helical" evidence="6">
    <location>
        <begin position="146"/>
        <end position="168"/>
    </location>
</feature>
<feature type="transmembrane region" description="Helical" evidence="6">
    <location>
        <begin position="174"/>
        <end position="192"/>
    </location>
</feature>
<organism evidence="8 9">
    <name type="scientific">Nostocoides australiense Ben110</name>
    <dbReference type="NCBI Taxonomy" id="1193182"/>
    <lineage>
        <taxon>Bacteria</taxon>
        <taxon>Bacillati</taxon>
        <taxon>Actinomycetota</taxon>
        <taxon>Actinomycetes</taxon>
        <taxon>Micrococcales</taxon>
        <taxon>Intrasporangiaceae</taxon>
        <taxon>Nostocoides</taxon>
    </lineage>
</organism>
<name>W6K4V4_9MICO</name>
<dbReference type="InterPro" id="IPR050189">
    <property type="entry name" value="MFS_Efflux_Transporters"/>
</dbReference>
<comment type="subcellular location">
    <subcellularLocation>
        <location evidence="1">Cell membrane</location>
        <topology evidence="1">Multi-pass membrane protein</topology>
    </subcellularLocation>
</comment>
<feature type="transmembrane region" description="Helical" evidence="6">
    <location>
        <begin position="255"/>
        <end position="275"/>
    </location>
</feature>
<keyword evidence="4 6" id="KW-1133">Transmembrane helix</keyword>
<keyword evidence="5 6" id="KW-0472">Membrane</keyword>
<feature type="transmembrane region" description="Helical" evidence="6">
    <location>
        <begin position="20"/>
        <end position="37"/>
    </location>
</feature>
<protein>
    <submittedName>
        <fullName evidence="8">Putative multidrug resistance protein</fullName>
    </submittedName>
</protein>
<feature type="transmembrane region" description="Helical" evidence="6">
    <location>
        <begin position="110"/>
        <end position="134"/>
    </location>
</feature>
<reference evidence="8 9" key="1">
    <citation type="journal article" date="2013" name="ISME J.">
        <title>A metabolic model for members of the genus Tetrasphaera involved in enhanced biological phosphorus removal.</title>
        <authorList>
            <person name="Kristiansen R."/>
            <person name="Nguyen H.T.T."/>
            <person name="Saunders A.M."/>
            <person name="Nielsen J.L."/>
            <person name="Wimmer R."/>
            <person name="Le V.Q."/>
            <person name="McIlroy S.J."/>
            <person name="Petrovski S."/>
            <person name="Seviour R.J."/>
            <person name="Calteau A."/>
            <person name="Nielsen K.L."/>
            <person name="Nielsen P.H."/>
        </authorList>
    </citation>
    <scope>NUCLEOTIDE SEQUENCE [LARGE SCALE GENOMIC DNA]</scope>
    <source>
        <strain evidence="8 9">Ben110</strain>
    </source>
</reference>
<keyword evidence="2" id="KW-1003">Cell membrane</keyword>
<feature type="transmembrane region" description="Helical" evidence="6">
    <location>
        <begin position="287"/>
        <end position="320"/>
    </location>
</feature>
<feature type="transmembrane region" description="Helical" evidence="6">
    <location>
        <begin position="227"/>
        <end position="249"/>
    </location>
</feature>
<dbReference type="PANTHER" id="PTHR43124">
    <property type="entry name" value="PURINE EFFLUX PUMP PBUE"/>
    <property type="match status" value="1"/>
</dbReference>
<dbReference type="Proteomes" id="UP000035763">
    <property type="component" value="Unassembled WGS sequence"/>
</dbReference>
<dbReference type="PROSITE" id="PS50850">
    <property type="entry name" value="MFS"/>
    <property type="match status" value="1"/>
</dbReference>
<dbReference type="InterPro" id="IPR020846">
    <property type="entry name" value="MFS_dom"/>
</dbReference>
<evidence type="ECO:0000256" key="5">
    <source>
        <dbReference type="ARBA" id="ARBA00023136"/>
    </source>
</evidence>
<dbReference type="GO" id="GO:0022857">
    <property type="term" value="F:transmembrane transporter activity"/>
    <property type="evidence" value="ECO:0007669"/>
    <property type="project" value="InterPro"/>
</dbReference>
<dbReference type="EMBL" id="CAJA01000516">
    <property type="protein sequence ID" value="CCH75669.1"/>
    <property type="molecule type" value="Genomic_DNA"/>
</dbReference>
<evidence type="ECO:0000256" key="1">
    <source>
        <dbReference type="ARBA" id="ARBA00004651"/>
    </source>
</evidence>
<dbReference type="InterPro" id="IPR036259">
    <property type="entry name" value="MFS_trans_sf"/>
</dbReference>
<feature type="transmembrane region" description="Helical" evidence="6">
    <location>
        <begin position="85"/>
        <end position="104"/>
    </location>
</feature>
<feature type="transmembrane region" description="Helical" evidence="6">
    <location>
        <begin position="375"/>
        <end position="394"/>
    </location>
</feature>
<dbReference type="PRINTS" id="PR01035">
    <property type="entry name" value="TCRTETA"/>
</dbReference>
<dbReference type="Pfam" id="PF07690">
    <property type="entry name" value="MFS_1"/>
    <property type="match status" value="1"/>
</dbReference>
<dbReference type="InterPro" id="IPR011701">
    <property type="entry name" value="MFS"/>
</dbReference>
<feature type="domain" description="Major facilitator superfamily (MFS) profile" evidence="7">
    <location>
        <begin position="19"/>
        <end position="401"/>
    </location>
</feature>
<evidence type="ECO:0000256" key="4">
    <source>
        <dbReference type="ARBA" id="ARBA00022989"/>
    </source>
</evidence>
<comment type="caution">
    <text evidence="8">The sequence shown here is derived from an EMBL/GenBank/DDBJ whole genome shotgun (WGS) entry which is preliminary data.</text>
</comment>
<dbReference type="RefSeq" id="WP_048696234.1">
    <property type="nucleotide sequence ID" value="NZ_HG764815.1"/>
</dbReference>
<dbReference type="GO" id="GO:0005886">
    <property type="term" value="C:plasma membrane"/>
    <property type="evidence" value="ECO:0007669"/>
    <property type="project" value="UniProtKB-SubCell"/>
</dbReference>
<feature type="transmembrane region" description="Helical" evidence="6">
    <location>
        <begin position="43"/>
        <end position="65"/>
    </location>
</feature>
<gene>
    <name evidence="8" type="ORF">BN11_880002</name>
</gene>
<dbReference type="AlphaFoldDB" id="W6K4V4"/>
<sequence length="408" mass="41597">MTLHSPQDAPEPRARIPREIQVLIAAAFVIAVGFGLITPVLPAFATSFDVGATAASIVVSAFAFFRLVGAPGGGRLVARFGERPIYLLGLVIVAISSAATAFAHNYWQLLAYRGLGGLGSTMFTISAVALLARLAPPAIRGRVSSAYGAAFLIGGVAGPAIGGLLGGLGLRVPFLAYAVCILLAAALVWAMLPKDAGRPVADGTARPAVTMRECLPDPAYRAALGSFFANGWANFGVRVAILPLFAAAVVSDQPWVAGLALAVFAVGNMLGLAWAGRRSDVRGRKPFVIGGLAVSGFATLWTGFAVTIPLLVGLCLIIGVGAGTMTPAQQAAAADIVGQERSGGPALAALQMAQDAGGILGPIAAGALVDLSGGYHWPFVVTGLVTLVAILPWLRARETSPAARAAYP</sequence>
<dbReference type="CDD" id="cd17325">
    <property type="entry name" value="MFS_MdtG_SLC18_like"/>
    <property type="match status" value="1"/>
</dbReference>
<evidence type="ECO:0000313" key="9">
    <source>
        <dbReference type="Proteomes" id="UP000035763"/>
    </source>
</evidence>
<evidence type="ECO:0000256" key="3">
    <source>
        <dbReference type="ARBA" id="ARBA00022692"/>
    </source>
</evidence>